<dbReference type="GO" id="GO:0030968">
    <property type="term" value="P:endoplasmic reticulum unfolded protein response"/>
    <property type="evidence" value="ECO:0007669"/>
    <property type="project" value="TreeGrafter"/>
</dbReference>
<name>A0A8H7BKV0_9FUNG</name>
<dbReference type="InterPro" id="IPR004827">
    <property type="entry name" value="bZIP"/>
</dbReference>
<dbReference type="Pfam" id="PF00170">
    <property type="entry name" value="bZIP_1"/>
    <property type="match status" value="1"/>
</dbReference>
<dbReference type="GO" id="GO:0016020">
    <property type="term" value="C:membrane"/>
    <property type="evidence" value="ECO:0007669"/>
    <property type="project" value="UniProtKB-SubCell"/>
</dbReference>
<dbReference type="GO" id="GO:0000978">
    <property type="term" value="F:RNA polymerase II cis-regulatory region sequence-specific DNA binding"/>
    <property type="evidence" value="ECO:0007669"/>
    <property type="project" value="TreeGrafter"/>
</dbReference>
<comment type="subcellular location">
    <subcellularLocation>
        <location evidence="1">Membrane</location>
        <topology evidence="1">Single-pass membrane protein</topology>
    </subcellularLocation>
</comment>
<evidence type="ECO:0000259" key="8">
    <source>
        <dbReference type="PROSITE" id="PS50217"/>
    </source>
</evidence>
<accession>A0A8H7BKV0</accession>
<dbReference type="EMBL" id="JABAYA010000110">
    <property type="protein sequence ID" value="KAF7724825.1"/>
    <property type="molecule type" value="Genomic_DNA"/>
</dbReference>
<evidence type="ECO:0000256" key="1">
    <source>
        <dbReference type="ARBA" id="ARBA00004167"/>
    </source>
</evidence>
<evidence type="ECO:0000256" key="6">
    <source>
        <dbReference type="SAM" id="Coils"/>
    </source>
</evidence>
<dbReference type="SMART" id="SM00338">
    <property type="entry name" value="BRLZ"/>
    <property type="match status" value="1"/>
</dbReference>
<evidence type="ECO:0000256" key="3">
    <source>
        <dbReference type="ARBA" id="ARBA00023125"/>
    </source>
</evidence>
<feature type="region of interest" description="Disordered" evidence="7">
    <location>
        <begin position="1"/>
        <end position="67"/>
    </location>
</feature>
<organism evidence="9 10">
    <name type="scientific">Apophysomyces ossiformis</name>
    <dbReference type="NCBI Taxonomy" id="679940"/>
    <lineage>
        <taxon>Eukaryota</taxon>
        <taxon>Fungi</taxon>
        <taxon>Fungi incertae sedis</taxon>
        <taxon>Mucoromycota</taxon>
        <taxon>Mucoromycotina</taxon>
        <taxon>Mucoromycetes</taxon>
        <taxon>Mucorales</taxon>
        <taxon>Mucorineae</taxon>
        <taxon>Mucoraceae</taxon>
        <taxon>Apophysomyces</taxon>
    </lineage>
</organism>
<evidence type="ECO:0000256" key="2">
    <source>
        <dbReference type="ARBA" id="ARBA00023015"/>
    </source>
</evidence>
<feature type="region of interest" description="Disordered" evidence="7">
    <location>
        <begin position="116"/>
        <end position="160"/>
    </location>
</feature>
<proteinExistence type="predicted"/>
<dbReference type="Proteomes" id="UP000605846">
    <property type="component" value="Unassembled WGS sequence"/>
</dbReference>
<evidence type="ECO:0000256" key="7">
    <source>
        <dbReference type="SAM" id="MobiDB-lite"/>
    </source>
</evidence>
<feature type="coiled-coil region" evidence="6">
    <location>
        <begin position="237"/>
        <end position="292"/>
    </location>
</feature>
<sequence>MTKDTEAIPYIKPDPDDQEPDDMILSYLNPDCLSADSPSSSSDLPLSSPYNSSSSSLDGSPKENSIEQNPQDFLFDIQNSSFNPMHWTSDNTCLQPDLLTTFPLFLPAQSLPYHLSSYSPPELLSEEQPKKKRGRKKRESPVLSATPAIAPAPPTSSLPSLLPATVKIEPVIQQQQEQPPSEQPPQQHYNPSPTHIASTKSVEVKNEPMTTEQQKAAALAKRQERLIKNRAAALLSRKRKREHLNALEEQNKNLTAENADLRTKVVQLEAQVSTLSKENQELRDRLSAATMNTPSSIAALANARNISTKTTGMVFMIILFSFALFTLPSHTVSRLTVGGAPRQIPLLGSSGGSVLDVGHPTGGKHATLDGPPNTAETGSLSTELIIMESVRPRDLQMWIEDKLDHGLPVTDIKEEEEEDNDEKGLVHWPGRVQSAKHILSSSKASSPRVYLYSNGFSQVAPIHANGSAKDPLLFDMPKQHDDEAIFSLVSPFGSTKFSHNQSDSSHRPCDSTIFASKSQRYLQIDVKVLGSRVIDGELISLEHCPFASSLLSDMKDDLLSPVTMWDAENTSSSVANASSLAKPTNDRRTKKDIRRKIVGEDRAKKIARVIT</sequence>
<keyword evidence="4" id="KW-0804">Transcription</keyword>
<reference evidence="9" key="1">
    <citation type="submission" date="2020-01" db="EMBL/GenBank/DDBJ databases">
        <title>Genome Sequencing of Three Apophysomyces-Like Fungal Strains Confirms a Novel Fungal Genus in the Mucoromycota with divergent Burkholderia-like Endosymbiotic Bacteria.</title>
        <authorList>
            <person name="Stajich J.E."/>
            <person name="Macias A.M."/>
            <person name="Carter-House D."/>
            <person name="Lovett B."/>
            <person name="Kasson L.R."/>
            <person name="Berry K."/>
            <person name="Grigoriev I."/>
            <person name="Chang Y."/>
            <person name="Spatafora J."/>
            <person name="Kasson M.T."/>
        </authorList>
    </citation>
    <scope>NUCLEOTIDE SEQUENCE</scope>
    <source>
        <strain evidence="9">NRRL A-21654</strain>
    </source>
</reference>
<dbReference type="InterPro" id="IPR046347">
    <property type="entry name" value="bZIP_sf"/>
</dbReference>
<dbReference type="GO" id="GO:0000981">
    <property type="term" value="F:DNA-binding transcription factor activity, RNA polymerase II-specific"/>
    <property type="evidence" value="ECO:0007669"/>
    <property type="project" value="TreeGrafter"/>
</dbReference>
<feature type="compositionally biased region" description="Low complexity" evidence="7">
    <location>
        <begin position="30"/>
        <end position="59"/>
    </location>
</feature>
<keyword evidence="5" id="KW-0539">Nucleus</keyword>
<dbReference type="AlphaFoldDB" id="A0A8H7BKV0"/>
<keyword evidence="10" id="KW-1185">Reference proteome</keyword>
<evidence type="ECO:0000313" key="9">
    <source>
        <dbReference type="EMBL" id="KAF7724825.1"/>
    </source>
</evidence>
<dbReference type="PANTHER" id="PTHR46164:SF3">
    <property type="entry name" value="ATF6, ISOFORM C"/>
    <property type="match status" value="1"/>
</dbReference>
<dbReference type="InterPro" id="IPR051882">
    <property type="entry name" value="ATF_bZIP_TF"/>
</dbReference>
<keyword evidence="2" id="KW-0805">Transcription regulation</keyword>
<dbReference type="PANTHER" id="PTHR46164">
    <property type="entry name" value="ATF6, ISOFORM C"/>
    <property type="match status" value="1"/>
</dbReference>
<dbReference type="GO" id="GO:0005634">
    <property type="term" value="C:nucleus"/>
    <property type="evidence" value="ECO:0007669"/>
    <property type="project" value="TreeGrafter"/>
</dbReference>
<feature type="domain" description="BZIP" evidence="8">
    <location>
        <begin position="219"/>
        <end position="282"/>
    </location>
</feature>
<dbReference type="OrthoDB" id="674948at2759"/>
<protein>
    <recommendedName>
        <fullName evidence="8">BZIP domain-containing protein</fullName>
    </recommendedName>
</protein>
<feature type="compositionally biased region" description="Low complexity" evidence="7">
    <location>
        <begin position="173"/>
        <end position="187"/>
    </location>
</feature>
<keyword evidence="3" id="KW-0238">DNA-binding</keyword>
<dbReference type="SUPFAM" id="SSF57959">
    <property type="entry name" value="Leucine zipper domain"/>
    <property type="match status" value="1"/>
</dbReference>
<keyword evidence="6" id="KW-0175">Coiled coil</keyword>
<dbReference type="PROSITE" id="PS50217">
    <property type="entry name" value="BZIP"/>
    <property type="match status" value="1"/>
</dbReference>
<feature type="region of interest" description="Disordered" evidence="7">
    <location>
        <begin position="173"/>
        <end position="195"/>
    </location>
</feature>
<dbReference type="Gene3D" id="1.20.5.170">
    <property type="match status" value="1"/>
</dbReference>
<evidence type="ECO:0000256" key="5">
    <source>
        <dbReference type="ARBA" id="ARBA00023242"/>
    </source>
</evidence>
<evidence type="ECO:0000256" key="4">
    <source>
        <dbReference type="ARBA" id="ARBA00023163"/>
    </source>
</evidence>
<comment type="caution">
    <text evidence="9">The sequence shown here is derived from an EMBL/GenBank/DDBJ whole genome shotgun (WGS) entry which is preliminary data.</text>
</comment>
<gene>
    <name evidence="9" type="ORF">EC973_000710</name>
</gene>
<evidence type="ECO:0000313" key="10">
    <source>
        <dbReference type="Proteomes" id="UP000605846"/>
    </source>
</evidence>
<dbReference type="CDD" id="cd14686">
    <property type="entry name" value="bZIP"/>
    <property type="match status" value="1"/>
</dbReference>